<organism evidence="3">
    <name type="scientific">marine sediment metagenome</name>
    <dbReference type="NCBI Taxonomy" id="412755"/>
    <lineage>
        <taxon>unclassified sequences</taxon>
        <taxon>metagenomes</taxon>
        <taxon>ecological metagenomes</taxon>
    </lineage>
</organism>
<dbReference type="Gene3D" id="3.40.50.1820">
    <property type="entry name" value="alpha/beta hydrolase"/>
    <property type="match status" value="1"/>
</dbReference>
<name>X1AEC6_9ZZZZ</name>
<dbReference type="PANTHER" id="PTHR43798">
    <property type="entry name" value="MONOACYLGLYCEROL LIPASE"/>
    <property type="match status" value="1"/>
</dbReference>
<gene>
    <name evidence="3" type="ORF">S01H4_13975</name>
</gene>
<evidence type="ECO:0000256" key="1">
    <source>
        <dbReference type="ARBA" id="ARBA00022801"/>
    </source>
</evidence>
<keyword evidence="1" id="KW-0378">Hydrolase</keyword>
<dbReference type="AlphaFoldDB" id="X1AEC6"/>
<dbReference type="InterPro" id="IPR050266">
    <property type="entry name" value="AB_hydrolase_sf"/>
</dbReference>
<evidence type="ECO:0000313" key="3">
    <source>
        <dbReference type="EMBL" id="GAG58411.1"/>
    </source>
</evidence>
<dbReference type="GO" id="GO:0016020">
    <property type="term" value="C:membrane"/>
    <property type="evidence" value="ECO:0007669"/>
    <property type="project" value="TreeGrafter"/>
</dbReference>
<evidence type="ECO:0000259" key="2">
    <source>
        <dbReference type="Pfam" id="PF00561"/>
    </source>
</evidence>
<dbReference type="InterPro" id="IPR000073">
    <property type="entry name" value="AB_hydrolase_1"/>
</dbReference>
<reference evidence="3" key="1">
    <citation type="journal article" date="2014" name="Front. Microbiol.">
        <title>High frequency of phylogenetically diverse reductive dehalogenase-homologous genes in deep subseafloor sedimentary metagenomes.</title>
        <authorList>
            <person name="Kawai M."/>
            <person name="Futagami T."/>
            <person name="Toyoda A."/>
            <person name="Takaki Y."/>
            <person name="Nishi S."/>
            <person name="Hori S."/>
            <person name="Arai W."/>
            <person name="Tsubouchi T."/>
            <person name="Morono Y."/>
            <person name="Uchiyama I."/>
            <person name="Ito T."/>
            <person name="Fujiyama A."/>
            <person name="Inagaki F."/>
            <person name="Takami H."/>
        </authorList>
    </citation>
    <scope>NUCLEOTIDE SEQUENCE</scope>
    <source>
        <strain evidence="3">Expedition CK06-06</strain>
    </source>
</reference>
<feature type="domain" description="AB hydrolase-1" evidence="2">
    <location>
        <begin position="26"/>
        <end position="263"/>
    </location>
</feature>
<sequence>MVEAFADVNDIKLCYASQGEGFPTFLLHGFGSKKEGFMAQIPELSKYFKVISVDLRGSGKSSRPNYHYTMDMFADDVKGLMDYLSIQKVNIIAHSFGGMIAQNFVVKYPESVNKLVLINSLPKIPVEYDPEPYIQMRIKGLEIREKDPIKAFWDSTQYGFYPKFRQRMLDNPKEKFFGLWSAEDLIDYYNRDPPTAQDIRNISYSFKTHKSFTNLHNIKQKTLLLTASHDILVPKERMMEIHELMPNSTLKVIEKAGHESHKSNAPEVNSTIIKFLKN</sequence>
<dbReference type="EMBL" id="BART01006139">
    <property type="protein sequence ID" value="GAG58411.1"/>
    <property type="molecule type" value="Genomic_DNA"/>
</dbReference>
<proteinExistence type="predicted"/>
<dbReference type="PRINTS" id="PR00111">
    <property type="entry name" value="ABHYDROLASE"/>
</dbReference>
<dbReference type="InterPro" id="IPR029058">
    <property type="entry name" value="AB_hydrolase_fold"/>
</dbReference>
<dbReference type="SUPFAM" id="SSF53474">
    <property type="entry name" value="alpha/beta-Hydrolases"/>
    <property type="match status" value="1"/>
</dbReference>
<dbReference type="GO" id="GO:0016787">
    <property type="term" value="F:hydrolase activity"/>
    <property type="evidence" value="ECO:0007669"/>
    <property type="project" value="UniProtKB-KW"/>
</dbReference>
<accession>X1AEC6</accession>
<dbReference type="PANTHER" id="PTHR43798:SF31">
    <property type="entry name" value="AB HYDROLASE SUPERFAMILY PROTEIN YCLE"/>
    <property type="match status" value="1"/>
</dbReference>
<protein>
    <recommendedName>
        <fullName evidence="2">AB hydrolase-1 domain-containing protein</fullName>
    </recommendedName>
</protein>
<dbReference type="Pfam" id="PF00561">
    <property type="entry name" value="Abhydrolase_1"/>
    <property type="match status" value="1"/>
</dbReference>
<comment type="caution">
    <text evidence="3">The sequence shown here is derived from an EMBL/GenBank/DDBJ whole genome shotgun (WGS) entry which is preliminary data.</text>
</comment>